<proteinExistence type="inferred from homology"/>
<evidence type="ECO:0000256" key="9">
    <source>
        <dbReference type="ARBA" id="ARBA00023136"/>
    </source>
</evidence>
<keyword evidence="17" id="KW-1185">Reference proteome</keyword>
<accession>A0ABV7T2J7</accession>
<evidence type="ECO:0000256" key="12">
    <source>
        <dbReference type="RuleBase" id="RU003357"/>
    </source>
</evidence>
<evidence type="ECO:0000256" key="6">
    <source>
        <dbReference type="ARBA" id="ARBA00023004"/>
    </source>
</evidence>
<comment type="caution">
    <text evidence="16">The sequence shown here is derived from an EMBL/GenBank/DDBJ whole genome shotgun (WGS) entry which is preliminary data.</text>
</comment>
<keyword evidence="5 11" id="KW-0812">Transmembrane</keyword>
<dbReference type="PROSITE" id="PS52016">
    <property type="entry name" value="TONB_DEPENDENT_REC_3"/>
    <property type="match status" value="1"/>
</dbReference>
<dbReference type="EMBL" id="JBHRXP010000009">
    <property type="protein sequence ID" value="MFC3581862.1"/>
    <property type="molecule type" value="Genomic_DNA"/>
</dbReference>
<dbReference type="PANTHER" id="PTHR32552:SF81">
    <property type="entry name" value="TONB-DEPENDENT OUTER MEMBRANE RECEPTOR"/>
    <property type="match status" value="1"/>
</dbReference>
<comment type="similarity">
    <text evidence="11 12">Belongs to the TonB-dependent receptor family.</text>
</comment>
<keyword evidence="6" id="KW-0408">Iron</keyword>
<keyword evidence="2 11" id="KW-0813">Transport</keyword>
<dbReference type="RefSeq" id="WP_261294713.1">
    <property type="nucleotide sequence ID" value="NZ_JANQBK010000009.1"/>
</dbReference>
<keyword evidence="9 11" id="KW-0472">Membrane</keyword>
<comment type="subcellular location">
    <subcellularLocation>
        <location evidence="1 11">Cell outer membrane</location>
        <topology evidence="1 11">Multi-pass membrane protein</topology>
    </subcellularLocation>
</comment>
<dbReference type="InterPro" id="IPR000531">
    <property type="entry name" value="Beta-barrel_TonB"/>
</dbReference>
<evidence type="ECO:0000256" key="13">
    <source>
        <dbReference type="SAM" id="SignalP"/>
    </source>
</evidence>
<evidence type="ECO:0000313" key="17">
    <source>
        <dbReference type="Proteomes" id="UP001595713"/>
    </source>
</evidence>
<dbReference type="InterPro" id="IPR012910">
    <property type="entry name" value="Plug_dom"/>
</dbReference>
<evidence type="ECO:0000259" key="15">
    <source>
        <dbReference type="Pfam" id="PF07715"/>
    </source>
</evidence>
<feature type="domain" description="TonB-dependent receptor-like beta-barrel" evidence="14">
    <location>
        <begin position="254"/>
        <end position="621"/>
    </location>
</feature>
<evidence type="ECO:0000313" key="16">
    <source>
        <dbReference type="EMBL" id="MFC3581862.1"/>
    </source>
</evidence>
<keyword evidence="16" id="KW-0675">Receptor</keyword>
<evidence type="ECO:0000256" key="11">
    <source>
        <dbReference type="PROSITE-ProRule" id="PRU01360"/>
    </source>
</evidence>
<keyword evidence="8 12" id="KW-0798">TonB box</keyword>
<organism evidence="16 17">
    <name type="scientific">Sphingomonas hylomeconis</name>
    <dbReference type="NCBI Taxonomy" id="1395958"/>
    <lineage>
        <taxon>Bacteria</taxon>
        <taxon>Pseudomonadati</taxon>
        <taxon>Pseudomonadota</taxon>
        <taxon>Alphaproteobacteria</taxon>
        <taxon>Sphingomonadales</taxon>
        <taxon>Sphingomonadaceae</taxon>
        <taxon>Sphingomonas</taxon>
    </lineage>
</organism>
<feature type="chain" id="PRO_5045219543" evidence="13">
    <location>
        <begin position="21"/>
        <end position="692"/>
    </location>
</feature>
<keyword evidence="4" id="KW-0410">Iron transport</keyword>
<feature type="signal peptide" evidence="13">
    <location>
        <begin position="1"/>
        <end position="20"/>
    </location>
</feature>
<dbReference type="Gene3D" id="2.40.170.20">
    <property type="entry name" value="TonB-dependent receptor, beta-barrel domain"/>
    <property type="match status" value="1"/>
</dbReference>
<evidence type="ECO:0000259" key="14">
    <source>
        <dbReference type="Pfam" id="PF00593"/>
    </source>
</evidence>
<keyword evidence="13" id="KW-0732">Signal</keyword>
<gene>
    <name evidence="16" type="ORF">ACFONA_16960</name>
</gene>
<dbReference type="SUPFAM" id="SSF56935">
    <property type="entry name" value="Porins"/>
    <property type="match status" value="1"/>
</dbReference>
<reference evidence="17" key="1">
    <citation type="journal article" date="2019" name="Int. J. Syst. Evol. Microbiol.">
        <title>The Global Catalogue of Microorganisms (GCM) 10K type strain sequencing project: providing services to taxonomists for standard genome sequencing and annotation.</title>
        <authorList>
            <consortium name="The Broad Institute Genomics Platform"/>
            <consortium name="The Broad Institute Genome Sequencing Center for Infectious Disease"/>
            <person name="Wu L."/>
            <person name="Ma J."/>
        </authorList>
    </citation>
    <scope>NUCLEOTIDE SEQUENCE [LARGE SCALE GENOMIC DNA]</scope>
    <source>
        <strain evidence="17">KCTC 42739</strain>
    </source>
</reference>
<feature type="domain" description="TonB-dependent receptor plug" evidence="15">
    <location>
        <begin position="53"/>
        <end position="164"/>
    </location>
</feature>
<dbReference type="Proteomes" id="UP001595713">
    <property type="component" value="Unassembled WGS sequence"/>
</dbReference>
<sequence length="692" mass="74181">MTSSAPLVALALLQATPAFAQASTGAAVDVAQQDADMPSQDIVVTAQKREESLSEVPISIAVLSGATLDASSVEGVAEALRSVPGVTTSQYYQGGGTGVTVRGVTANAPTLNGSNPVSYYLDTVPFSFVKSAIAPDSSAYDLQRVEVLRGPQGTLYGASALNGVVRVLTNDADLSAIDFKGRAAASYTEEGSLNYRADGMVNVPIVADKLGIRLVAGYTDNDGWLDRPNKDNFNSSENLSLRAKIGFQPIEDLRIDASYWLARDNYGGPSVGTENYTRGTRVPEPMSIDYDALGLKIAYDMGGVTLTNSTGYLTLNNNGIFDYAGTIFNTTLTSEFKTKIFSNETTLSSNNSSSLTWSIGGSYRSARDELIQATDPNFFNYTGIDRSKAFAVFGEATQELGQFRLTGGLRYFKDRVSARAEVPVAAPVKANFSAVTPRVVLNWLPTNRTTAYLSYSQGFRSGAIQFQGLVPASFPTLKPDRLHNYEVGVKAGLFDNRVQFEGAVYYIDWQDVQQSLRIPFNQAVVTALVNGSSASGVGVDAKVSARVTPALTVSVAGNWNDLTLDAPVVSQGFTLFEKGDRLNRSPAATIAGSVDYAFSIGDRKAHLSGALNYTSPQEDRTVSGGLLISRGQNQLIGGSRFSIEATNHVRATLFVDNVTNQNHFIVGAAGISTRDFDARVRPRTFGIQLEYR</sequence>
<evidence type="ECO:0000256" key="2">
    <source>
        <dbReference type="ARBA" id="ARBA00022448"/>
    </source>
</evidence>
<dbReference type="Pfam" id="PF00593">
    <property type="entry name" value="TonB_dep_Rec_b-barrel"/>
    <property type="match status" value="1"/>
</dbReference>
<evidence type="ECO:0000256" key="7">
    <source>
        <dbReference type="ARBA" id="ARBA00023065"/>
    </source>
</evidence>
<keyword evidence="7" id="KW-0406">Ion transport</keyword>
<keyword evidence="10 11" id="KW-0998">Cell outer membrane</keyword>
<protein>
    <submittedName>
        <fullName evidence="16">TonB-dependent receptor</fullName>
    </submittedName>
</protein>
<evidence type="ECO:0000256" key="1">
    <source>
        <dbReference type="ARBA" id="ARBA00004571"/>
    </source>
</evidence>
<dbReference type="InterPro" id="IPR036942">
    <property type="entry name" value="Beta-barrel_TonB_sf"/>
</dbReference>
<evidence type="ECO:0000256" key="5">
    <source>
        <dbReference type="ARBA" id="ARBA00022692"/>
    </source>
</evidence>
<evidence type="ECO:0000256" key="10">
    <source>
        <dbReference type="ARBA" id="ARBA00023237"/>
    </source>
</evidence>
<dbReference type="InterPro" id="IPR039426">
    <property type="entry name" value="TonB-dep_rcpt-like"/>
</dbReference>
<dbReference type="Pfam" id="PF07715">
    <property type="entry name" value="Plug"/>
    <property type="match status" value="1"/>
</dbReference>
<evidence type="ECO:0000256" key="4">
    <source>
        <dbReference type="ARBA" id="ARBA00022496"/>
    </source>
</evidence>
<dbReference type="PANTHER" id="PTHR32552">
    <property type="entry name" value="FERRICHROME IRON RECEPTOR-RELATED"/>
    <property type="match status" value="1"/>
</dbReference>
<keyword evidence="3 11" id="KW-1134">Transmembrane beta strand</keyword>
<name>A0ABV7T2J7_9SPHN</name>
<evidence type="ECO:0000256" key="3">
    <source>
        <dbReference type="ARBA" id="ARBA00022452"/>
    </source>
</evidence>
<evidence type="ECO:0000256" key="8">
    <source>
        <dbReference type="ARBA" id="ARBA00023077"/>
    </source>
</evidence>